<evidence type="ECO:0000313" key="1">
    <source>
        <dbReference type="EMBL" id="HIQ64808.1"/>
    </source>
</evidence>
<gene>
    <name evidence="1" type="ORF">IAC85_03625</name>
</gene>
<comment type="caution">
    <text evidence="1">The sequence shown here is derived from an EMBL/GenBank/DDBJ whole genome shotgun (WGS) entry which is preliminary data.</text>
</comment>
<name>A0A9D0YZJ3_9FIRM</name>
<evidence type="ECO:0000313" key="2">
    <source>
        <dbReference type="Proteomes" id="UP000886725"/>
    </source>
</evidence>
<organism evidence="1 2">
    <name type="scientific">Candidatus Faecenecus gallistercoris</name>
    <dbReference type="NCBI Taxonomy" id="2840793"/>
    <lineage>
        <taxon>Bacteria</taxon>
        <taxon>Bacillati</taxon>
        <taxon>Bacillota</taxon>
        <taxon>Bacillota incertae sedis</taxon>
        <taxon>Candidatus Faecenecus</taxon>
    </lineage>
</organism>
<accession>A0A9D0YZJ3</accession>
<reference evidence="1" key="2">
    <citation type="journal article" date="2021" name="PeerJ">
        <title>Extensive microbial diversity within the chicken gut microbiome revealed by metagenomics and culture.</title>
        <authorList>
            <person name="Gilroy R."/>
            <person name="Ravi A."/>
            <person name="Getino M."/>
            <person name="Pursley I."/>
            <person name="Horton D.L."/>
            <person name="Alikhan N.F."/>
            <person name="Baker D."/>
            <person name="Gharbi K."/>
            <person name="Hall N."/>
            <person name="Watson M."/>
            <person name="Adriaenssens E.M."/>
            <person name="Foster-Nyarko E."/>
            <person name="Jarju S."/>
            <person name="Secka A."/>
            <person name="Antonio M."/>
            <person name="Oren A."/>
            <person name="Chaudhuri R.R."/>
            <person name="La Ragione R."/>
            <person name="Hildebrand F."/>
            <person name="Pallen M.J."/>
        </authorList>
    </citation>
    <scope>NUCLEOTIDE SEQUENCE</scope>
    <source>
        <strain evidence="1">CHK165-10780</strain>
    </source>
</reference>
<dbReference type="Proteomes" id="UP000886725">
    <property type="component" value="Unassembled WGS sequence"/>
</dbReference>
<protein>
    <submittedName>
        <fullName evidence="1">Uncharacterized protein</fullName>
    </submittedName>
</protein>
<dbReference type="AlphaFoldDB" id="A0A9D0YZJ3"/>
<reference evidence="1" key="1">
    <citation type="submission" date="2020-10" db="EMBL/GenBank/DDBJ databases">
        <authorList>
            <person name="Gilroy R."/>
        </authorList>
    </citation>
    <scope>NUCLEOTIDE SEQUENCE</scope>
    <source>
        <strain evidence="1">CHK165-10780</strain>
    </source>
</reference>
<sequence>MSSNISELCNQSMRCKDQEKKREIDYLIATELGCNRKDVETIFQAMHPGTKRPYRKEKKHVKVYRIK</sequence>
<dbReference type="EMBL" id="DVFU01000068">
    <property type="protein sequence ID" value="HIQ64808.1"/>
    <property type="molecule type" value="Genomic_DNA"/>
</dbReference>
<proteinExistence type="predicted"/>